<protein>
    <submittedName>
        <fullName evidence="1">Uncharacterized protein</fullName>
    </submittedName>
</protein>
<name>A0AAD9UQT3_9APIC</name>
<gene>
    <name evidence="1" type="ORF">BdWA1_001458</name>
</gene>
<dbReference type="GeneID" id="94335756"/>
<accession>A0AAD9UQT3</accession>
<evidence type="ECO:0000313" key="2">
    <source>
        <dbReference type="Proteomes" id="UP001214638"/>
    </source>
</evidence>
<dbReference type="KEGG" id="bdw:94335756"/>
<evidence type="ECO:0000313" key="1">
    <source>
        <dbReference type="EMBL" id="KAK2198443.1"/>
    </source>
</evidence>
<reference evidence="1" key="1">
    <citation type="journal article" date="2023" name="Nat. Microbiol.">
        <title>Babesia duncani multi-omics identifies virulence factors and drug targets.</title>
        <authorList>
            <person name="Singh P."/>
            <person name="Lonardi S."/>
            <person name="Liang Q."/>
            <person name="Vydyam P."/>
            <person name="Khabirova E."/>
            <person name="Fang T."/>
            <person name="Gihaz S."/>
            <person name="Thekkiniath J."/>
            <person name="Munshi M."/>
            <person name="Abel S."/>
            <person name="Ciampossin L."/>
            <person name="Batugedara G."/>
            <person name="Gupta M."/>
            <person name="Lu X.M."/>
            <person name="Lenz T."/>
            <person name="Chakravarty S."/>
            <person name="Cornillot E."/>
            <person name="Hu Y."/>
            <person name="Ma W."/>
            <person name="Gonzalez L.M."/>
            <person name="Sanchez S."/>
            <person name="Estrada K."/>
            <person name="Sanchez-Flores A."/>
            <person name="Montero E."/>
            <person name="Harb O.S."/>
            <person name="Le Roch K.G."/>
            <person name="Mamoun C.B."/>
        </authorList>
    </citation>
    <scope>NUCLEOTIDE SEQUENCE</scope>
    <source>
        <strain evidence="1">WA1</strain>
    </source>
</reference>
<dbReference type="RefSeq" id="XP_067805285.1">
    <property type="nucleotide sequence ID" value="XM_067946494.1"/>
</dbReference>
<keyword evidence="2" id="KW-1185">Reference proteome</keyword>
<proteinExistence type="predicted"/>
<organism evidence="1 2">
    <name type="scientific">Babesia duncani</name>
    <dbReference type="NCBI Taxonomy" id="323732"/>
    <lineage>
        <taxon>Eukaryota</taxon>
        <taxon>Sar</taxon>
        <taxon>Alveolata</taxon>
        <taxon>Apicomplexa</taxon>
        <taxon>Aconoidasida</taxon>
        <taxon>Piroplasmida</taxon>
        <taxon>Babesiidae</taxon>
        <taxon>Babesia</taxon>
    </lineage>
</organism>
<comment type="caution">
    <text evidence="1">The sequence shown here is derived from an EMBL/GenBank/DDBJ whole genome shotgun (WGS) entry which is preliminary data.</text>
</comment>
<dbReference type="Proteomes" id="UP001214638">
    <property type="component" value="Unassembled WGS sequence"/>
</dbReference>
<dbReference type="AlphaFoldDB" id="A0AAD9UQT3"/>
<dbReference type="EMBL" id="JALLKP010000001">
    <property type="protein sequence ID" value="KAK2198443.1"/>
    <property type="molecule type" value="Genomic_DNA"/>
</dbReference>
<sequence>MTMNTSNLFSSACKRMALGLLGARFLLDNVARISRVNDDALAPSLANGDLVLVLAAQKYYTNDWVMYRHPNTGERRTGRLVEIYSRNSNLPMGHCRIAIGHSMIRMQTPAAGHKPLQVAREPTFITVDSHWATRRVHCVCSIPP</sequence>